<dbReference type="GO" id="GO:1902201">
    <property type="term" value="P:negative regulation of bacterial-type flagellum-dependent cell motility"/>
    <property type="evidence" value="ECO:0007669"/>
    <property type="project" value="TreeGrafter"/>
</dbReference>
<accession>A0A5J6QUQ6</accession>
<gene>
    <name evidence="12" type="ORF">FXN65_26750</name>
</gene>
<keyword evidence="13" id="KW-1185">Reference proteome</keyword>
<dbReference type="PROSITE" id="PS50839">
    <property type="entry name" value="CHASE"/>
    <property type="match status" value="1"/>
</dbReference>
<evidence type="ECO:0000256" key="1">
    <source>
        <dbReference type="ARBA" id="ARBA00001946"/>
    </source>
</evidence>
<dbReference type="SUPFAM" id="SSF55785">
    <property type="entry name" value="PYP-like sensor domain (PAS domain)"/>
    <property type="match status" value="1"/>
</dbReference>
<evidence type="ECO:0000256" key="6">
    <source>
        <dbReference type="ARBA" id="ARBA00023136"/>
    </source>
</evidence>
<name>A0A5J6QUQ6_9GAMM</name>
<evidence type="ECO:0000256" key="8">
    <source>
        <dbReference type="SAM" id="Coils"/>
    </source>
</evidence>
<dbReference type="RefSeq" id="WP_151138224.1">
    <property type="nucleotide sequence ID" value="NZ_CP043311.1"/>
</dbReference>
<dbReference type="GO" id="GO:0052621">
    <property type="term" value="F:diguanylate cyclase activity"/>
    <property type="evidence" value="ECO:0007669"/>
    <property type="project" value="UniProtKB-EC"/>
</dbReference>
<dbReference type="AlphaFoldDB" id="A0A5J6QUQ6"/>
<evidence type="ECO:0000256" key="7">
    <source>
        <dbReference type="ARBA" id="ARBA00034247"/>
    </source>
</evidence>
<evidence type="ECO:0000256" key="3">
    <source>
        <dbReference type="ARBA" id="ARBA00012528"/>
    </source>
</evidence>
<dbReference type="SUPFAM" id="SSF55073">
    <property type="entry name" value="Nucleotide cyclase"/>
    <property type="match status" value="1"/>
</dbReference>
<dbReference type="PANTHER" id="PTHR45138">
    <property type="entry name" value="REGULATORY COMPONENTS OF SENSORY TRANSDUCTION SYSTEM"/>
    <property type="match status" value="1"/>
</dbReference>
<dbReference type="PROSITE" id="PS50887">
    <property type="entry name" value="GGDEF"/>
    <property type="match status" value="1"/>
</dbReference>
<dbReference type="Pfam" id="PF03924">
    <property type="entry name" value="CHASE"/>
    <property type="match status" value="1"/>
</dbReference>
<dbReference type="GO" id="GO:0005886">
    <property type="term" value="C:plasma membrane"/>
    <property type="evidence" value="ECO:0007669"/>
    <property type="project" value="UniProtKB-SubCell"/>
</dbReference>
<feature type="transmembrane region" description="Helical" evidence="9">
    <location>
        <begin position="6"/>
        <end position="29"/>
    </location>
</feature>
<proteinExistence type="predicted"/>
<keyword evidence="8" id="KW-0175">Coiled coil</keyword>
<protein>
    <recommendedName>
        <fullName evidence="3">diguanylate cyclase</fullName>
        <ecNumber evidence="3">2.7.7.65</ecNumber>
    </recommendedName>
</protein>
<keyword evidence="4 9" id="KW-0812">Transmembrane</keyword>
<evidence type="ECO:0000313" key="12">
    <source>
        <dbReference type="EMBL" id="QEY65482.1"/>
    </source>
</evidence>
<dbReference type="InterPro" id="IPR043128">
    <property type="entry name" value="Rev_trsase/Diguanyl_cyclase"/>
</dbReference>
<feature type="domain" description="CHASE" evidence="10">
    <location>
        <begin position="110"/>
        <end position="199"/>
    </location>
</feature>
<keyword evidence="6 9" id="KW-0472">Membrane</keyword>
<dbReference type="SMART" id="SM01079">
    <property type="entry name" value="CHASE"/>
    <property type="match status" value="1"/>
</dbReference>
<dbReference type="GO" id="GO:0007165">
    <property type="term" value="P:signal transduction"/>
    <property type="evidence" value="ECO:0007669"/>
    <property type="project" value="UniProtKB-ARBA"/>
</dbReference>
<dbReference type="NCBIfam" id="TIGR00254">
    <property type="entry name" value="GGDEF"/>
    <property type="match status" value="1"/>
</dbReference>
<reference evidence="12 13" key="1">
    <citation type="submission" date="2019-08" db="EMBL/GenBank/DDBJ databases">
        <title>Whole-genome Sequencing of e-waste polymer degrading bacterium Pseudomonas sp. strain PE08.</title>
        <authorList>
            <person name="Kirdat K."/>
            <person name="Debbarma P."/>
            <person name="Narawade N."/>
            <person name="Suyal D."/>
            <person name="Thorat V."/>
            <person name="Shouche Y."/>
            <person name="Goel R."/>
            <person name="Yadav A."/>
        </authorList>
    </citation>
    <scope>NUCLEOTIDE SEQUENCE [LARGE SCALE GENOMIC DNA]</scope>
    <source>
        <strain evidence="12 13">PE08</strain>
    </source>
</reference>
<dbReference type="InterPro" id="IPR006189">
    <property type="entry name" value="CHASE_dom"/>
</dbReference>
<dbReference type="PANTHER" id="PTHR45138:SF9">
    <property type="entry name" value="DIGUANYLATE CYCLASE DGCM-RELATED"/>
    <property type="match status" value="1"/>
</dbReference>
<evidence type="ECO:0000313" key="13">
    <source>
        <dbReference type="Proteomes" id="UP000327179"/>
    </source>
</evidence>
<evidence type="ECO:0000256" key="4">
    <source>
        <dbReference type="ARBA" id="ARBA00022692"/>
    </source>
</evidence>
<comment type="cofactor">
    <cofactor evidence="1">
        <name>Mg(2+)</name>
        <dbReference type="ChEBI" id="CHEBI:18420"/>
    </cofactor>
</comment>
<dbReference type="Gene3D" id="3.30.450.20">
    <property type="entry name" value="PAS domain"/>
    <property type="match status" value="1"/>
</dbReference>
<dbReference type="Proteomes" id="UP000327179">
    <property type="component" value="Chromosome"/>
</dbReference>
<dbReference type="Gene3D" id="3.30.70.270">
    <property type="match status" value="1"/>
</dbReference>
<evidence type="ECO:0000256" key="9">
    <source>
        <dbReference type="SAM" id="Phobius"/>
    </source>
</evidence>
<feature type="coiled-coil region" evidence="8">
    <location>
        <begin position="298"/>
        <end position="325"/>
    </location>
</feature>
<comment type="subcellular location">
    <subcellularLocation>
        <location evidence="2">Cell inner membrane</location>
    </subcellularLocation>
</comment>
<keyword evidence="5 9" id="KW-1133">Transmembrane helix</keyword>
<dbReference type="InterPro" id="IPR029787">
    <property type="entry name" value="Nucleotide_cyclase"/>
</dbReference>
<dbReference type="FunFam" id="3.30.70.270:FF:000001">
    <property type="entry name" value="Diguanylate cyclase domain protein"/>
    <property type="match status" value="1"/>
</dbReference>
<evidence type="ECO:0000256" key="5">
    <source>
        <dbReference type="ARBA" id="ARBA00022989"/>
    </source>
</evidence>
<dbReference type="SMART" id="SM00267">
    <property type="entry name" value="GGDEF"/>
    <property type="match status" value="1"/>
</dbReference>
<organism evidence="12 13">
    <name type="scientific">Metapseudomonas lalkuanensis</name>
    <dbReference type="NCBI Taxonomy" id="2604832"/>
    <lineage>
        <taxon>Bacteria</taxon>
        <taxon>Pseudomonadati</taxon>
        <taxon>Pseudomonadota</taxon>
        <taxon>Gammaproteobacteria</taxon>
        <taxon>Pseudomonadales</taxon>
        <taxon>Pseudomonadaceae</taxon>
        <taxon>Metapseudomonas</taxon>
    </lineage>
</organism>
<evidence type="ECO:0000256" key="2">
    <source>
        <dbReference type="ARBA" id="ARBA00004533"/>
    </source>
</evidence>
<dbReference type="Pfam" id="PF00990">
    <property type="entry name" value="GGDEF"/>
    <property type="match status" value="1"/>
</dbReference>
<dbReference type="GO" id="GO:0043709">
    <property type="term" value="P:cell adhesion involved in single-species biofilm formation"/>
    <property type="evidence" value="ECO:0007669"/>
    <property type="project" value="TreeGrafter"/>
</dbReference>
<dbReference type="EMBL" id="CP043311">
    <property type="protein sequence ID" value="QEY65482.1"/>
    <property type="molecule type" value="Genomic_DNA"/>
</dbReference>
<evidence type="ECO:0000259" key="10">
    <source>
        <dbReference type="PROSITE" id="PS50839"/>
    </source>
</evidence>
<comment type="catalytic activity">
    <reaction evidence="7">
        <text>2 GTP = 3',3'-c-di-GMP + 2 diphosphate</text>
        <dbReference type="Rhea" id="RHEA:24898"/>
        <dbReference type="ChEBI" id="CHEBI:33019"/>
        <dbReference type="ChEBI" id="CHEBI:37565"/>
        <dbReference type="ChEBI" id="CHEBI:58805"/>
        <dbReference type="EC" id="2.7.7.65"/>
    </reaction>
</comment>
<evidence type="ECO:0000259" key="11">
    <source>
        <dbReference type="PROSITE" id="PS50887"/>
    </source>
</evidence>
<dbReference type="CDD" id="cd01949">
    <property type="entry name" value="GGDEF"/>
    <property type="match status" value="1"/>
</dbReference>
<sequence length="614" mass="69601">MSHSHPAWLVRTTLALLFLALCGTSLLLWKQMENAQQERIRDRVGYQARALAAELENNLVDEVEGLRRMALLWNHQDRIPRDQWTLEANFALEHFPGYQSIQWMGADLRMRWVLPEKGNEAAIGFRLTRNHPNFNLAMQAKASGEAQLSNSFPLVQGGRGFVLYTPLYIKDEQSDHTFDGFLQGVFRVEPLMDALLASLDNRDFSVQLLESGQSIYQQDQPESLTPLSQRVPLHLLNNSNFALQLSPTRKLVEQLSSPLPQVLLGASLLTSLLLVAALALALENARRASALQEGYRRLNDEVSQREHAEQDLNESRERLQLVLDLTDFSQDGLFIFDLASREILHMNRATHASLGYSAEAFRHLLKEDPEQLLPGFHSWLELVRQARRDGDSGIFQREMRRADDSLQAAEISAQLVSLNGRDYLIGVSRDNRERLELEARLQRLSQQDGLTGLYNRRYFDRQLNGEWRRLRRLGAPLALLMLDVDHFKAFNDRLGHQAGDDALRRVAQALQQSLQREGDVACRYGGEEFAIILANTAEDGARHVAERVMAQVAELDIEHPASPEGRLTLSIGIAISDPAREDQPDSLVSRSDAALYRAKREGRNRTCLWEKAQG</sequence>
<feature type="domain" description="GGDEF" evidence="11">
    <location>
        <begin position="475"/>
        <end position="611"/>
    </location>
</feature>
<dbReference type="InterPro" id="IPR042240">
    <property type="entry name" value="CHASE_sf"/>
</dbReference>
<dbReference type="KEGG" id="plal:FXN65_26750"/>
<dbReference type="EC" id="2.7.7.65" evidence="3"/>
<dbReference type="InterPro" id="IPR000160">
    <property type="entry name" value="GGDEF_dom"/>
</dbReference>
<dbReference type="InterPro" id="IPR050469">
    <property type="entry name" value="Diguanylate_Cyclase"/>
</dbReference>
<dbReference type="InterPro" id="IPR035965">
    <property type="entry name" value="PAS-like_dom_sf"/>
</dbReference>
<dbReference type="Gene3D" id="3.30.450.350">
    <property type="entry name" value="CHASE domain"/>
    <property type="match status" value="1"/>
</dbReference>